<feature type="domain" description="TauD/TfdA-like" evidence="10">
    <location>
        <begin position="214"/>
        <end position="469"/>
    </location>
</feature>
<evidence type="ECO:0000256" key="9">
    <source>
        <dbReference type="ARBA" id="ARBA00023004"/>
    </source>
</evidence>
<dbReference type="GO" id="GO:0008336">
    <property type="term" value="F:gamma-butyrobetaine dioxygenase activity"/>
    <property type="evidence" value="ECO:0007669"/>
    <property type="project" value="TreeGrafter"/>
</dbReference>
<evidence type="ECO:0000256" key="4">
    <source>
        <dbReference type="ARBA" id="ARBA00008654"/>
    </source>
</evidence>
<evidence type="ECO:0000256" key="3">
    <source>
        <dbReference type="ARBA" id="ARBA00005022"/>
    </source>
</evidence>
<dbReference type="InterPro" id="IPR042098">
    <property type="entry name" value="TauD-like_sf"/>
</dbReference>
<dbReference type="Gene3D" id="3.60.130.10">
    <property type="entry name" value="Clavaminate synthase-like"/>
    <property type="match status" value="1"/>
</dbReference>
<evidence type="ECO:0000256" key="7">
    <source>
        <dbReference type="ARBA" id="ARBA00022964"/>
    </source>
</evidence>
<comment type="cofactor">
    <cofactor evidence="2">
        <name>L-ascorbate</name>
        <dbReference type="ChEBI" id="CHEBI:38290"/>
    </cofactor>
</comment>
<evidence type="ECO:0000256" key="8">
    <source>
        <dbReference type="ARBA" id="ARBA00023002"/>
    </source>
</evidence>
<dbReference type="InterPro" id="IPR050411">
    <property type="entry name" value="AlphaKG_dependent_hydroxylases"/>
</dbReference>
<comment type="cofactor">
    <cofactor evidence="1">
        <name>Fe(2+)</name>
        <dbReference type="ChEBI" id="CHEBI:29033"/>
    </cofactor>
</comment>
<evidence type="ECO:0000256" key="2">
    <source>
        <dbReference type="ARBA" id="ARBA00001961"/>
    </source>
</evidence>
<evidence type="ECO:0000256" key="1">
    <source>
        <dbReference type="ARBA" id="ARBA00001954"/>
    </source>
</evidence>
<dbReference type="FunFam" id="3.60.130.10:FF:000001">
    <property type="entry name" value="Trimethyllysine dioxygenase, mitochondrial"/>
    <property type="match status" value="1"/>
</dbReference>
<gene>
    <name evidence="12" type="primary">BBOX1</name>
    <name evidence="12" type="ORF">BLAG_LOCUS11123</name>
</gene>
<accession>A0A8K0EG43</accession>
<comment type="similarity">
    <text evidence="4">Belongs to the gamma-BBH/TMLD family.</text>
</comment>
<dbReference type="Pfam" id="PF02668">
    <property type="entry name" value="TauD"/>
    <property type="match status" value="1"/>
</dbReference>
<evidence type="ECO:0000256" key="5">
    <source>
        <dbReference type="ARBA" id="ARBA00022723"/>
    </source>
</evidence>
<dbReference type="SUPFAM" id="SSF51197">
    <property type="entry name" value="Clavaminate synthase-like"/>
    <property type="match status" value="1"/>
</dbReference>
<sequence length="490" mass="55029">MALSVHLLRPWQKLLVGSTASVMTSKWSRCSSVLSGNRVRMVEKSPNSTDPETSQGVCTIHGKQQQQATPISRAVFPPQAVFKRRFSALCGSSEVQEGALIMEKVCLNEAARMVEVEWSGGGVSRFPYVWLRDNCQCPQCFNPDSRSRLVLMSDLDVNVSPVDVTEVSQAKGSSLSVEWPDGHKSRYDWHWLKERCFSTQALSERQKDWQRKTQLWGAELAHNMPKADFPALLTDDRALYDFLVRLDSVGLVLVQNVPCDVGQVEKLANRVAFLKHTCSGKEFVVMNKTKPGSDVAYTSVKLGLHTDLNSYTYKPGVQMLHCIEQTTGEGGDNSLVDGFNAASQLKEENPDAFRILTTVKVNFRHVGMDYHKYFHLKRRNVISLNDQEDIQSISYSDQSRTSILDLPADLVQPFYDALKAFNTIMCLPRNCLSLKMAAGELIVFDNNRTLHGRSAYSPDSGTRHLQGGYMDWDEIYSRMRAIKADLGIEA</sequence>
<keyword evidence="9" id="KW-0408">Iron</keyword>
<dbReference type="Proteomes" id="UP000838412">
    <property type="component" value="Chromosome 18"/>
</dbReference>
<dbReference type="FunFam" id="3.30.2020.30:FF:000002">
    <property type="entry name" value="Putative gamma-butyrobetaine dioxygenase"/>
    <property type="match status" value="1"/>
</dbReference>
<organism evidence="12 13">
    <name type="scientific">Branchiostoma lanceolatum</name>
    <name type="common">Common lancelet</name>
    <name type="synonym">Amphioxus lanceolatum</name>
    <dbReference type="NCBI Taxonomy" id="7740"/>
    <lineage>
        <taxon>Eukaryota</taxon>
        <taxon>Metazoa</taxon>
        <taxon>Chordata</taxon>
        <taxon>Cephalochordata</taxon>
        <taxon>Leptocardii</taxon>
        <taxon>Amphioxiformes</taxon>
        <taxon>Branchiostomatidae</taxon>
        <taxon>Branchiostoma</taxon>
    </lineage>
</organism>
<dbReference type="GO" id="GO:0045329">
    <property type="term" value="P:carnitine biosynthetic process"/>
    <property type="evidence" value="ECO:0007669"/>
    <property type="project" value="UniProtKB-UniPathway"/>
</dbReference>
<dbReference type="CDD" id="cd00250">
    <property type="entry name" value="CAS_like"/>
    <property type="match status" value="1"/>
</dbReference>
<comment type="pathway">
    <text evidence="3">Amine and polyamine biosynthesis; carnitine biosynthesis.</text>
</comment>
<evidence type="ECO:0000256" key="6">
    <source>
        <dbReference type="ARBA" id="ARBA00022873"/>
    </source>
</evidence>
<evidence type="ECO:0000313" key="13">
    <source>
        <dbReference type="Proteomes" id="UP000838412"/>
    </source>
</evidence>
<protein>
    <submittedName>
        <fullName evidence="12">BBOX1 protein</fullName>
    </submittedName>
</protein>
<keyword evidence="13" id="KW-1185">Reference proteome</keyword>
<keyword evidence="5" id="KW-0479">Metal-binding</keyword>
<dbReference type="Gene3D" id="3.30.2020.30">
    <property type="match status" value="1"/>
</dbReference>
<dbReference type="InterPro" id="IPR010376">
    <property type="entry name" value="GBBH-like_N"/>
</dbReference>
<dbReference type="Pfam" id="PF06155">
    <property type="entry name" value="GBBH-like_N"/>
    <property type="match status" value="1"/>
</dbReference>
<dbReference type="OrthoDB" id="406634at2759"/>
<keyword evidence="7" id="KW-0223">Dioxygenase</keyword>
<keyword evidence="8" id="KW-0560">Oxidoreductase</keyword>
<dbReference type="PANTHER" id="PTHR10696">
    <property type="entry name" value="GAMMA-BUTYROBETAINE HYDROXYLASE-RELATED"/>
    <property type="match status" value="1"/>
</dbReference>
<name>A0A8K0EG43_BRALA</name>
<dbReference type="GO" id="GO:0005739">
    <property type="term" value="C:mitochondrion"/>
    <property type="evidence" value="ECO:0007669"/>
    <property type="project" value="TreeGrafter"/>
</dbReference>
<proteinExistence type="inferred from homology"/>
<dbReference type="PANTHER" id="PTHR10696:SF33">
    <property type="entry name" value="GAMMA-BUTYROBETAINE DIOXYGENASE"/>
    <property type="match status" value="1"/>
</dbReference>
<dbReference type="InterPro" id="IPR038492">
    <property type="entry name" value="GBBH-like_N_sf"/>
</dbReference>
<dbReference type="InterPro" id="IPR003819">
    <property type="entry name" value="TauD/TfdA-like"/>
</dbReference>
<evidence type="ECO:0000259" key="11">
    <source>
        <dbReference type="Pfam" id="PF06155"/>
    </source>
</evidence>
<keyword evidence="6" id="KW-0124">Carnitine biosynthesis</keyword>
<dbReference type="UniPathway" id="UPA00118"/>
<dbReference type="EMBL" id="OV696703">
    <property type="protein sequence ID" value="CAH1250331.1"/>
    <property type="molecule type" value="Genomic_DNA"/>
</dbReference>
<dbReference type="EMBL" id="OV696703">
    <property type="protein sequence ID" value="CAH1250330.1"/>
    <property type="molecule type" value="Genomic_DNA"/>
</dbReference>
<reference evidence="12" key="1">
    <citation type="submission" date="2022-01" db="EMBL/GenBank/DDBJ databases">
        <authorList>
            <person name="Braso-Vives M."/>
        </authorList>
    </citation>
    <scope>NUCLEOTIDE SEQUENCE</scope>
</reference>
<dbReference type="AlphaFoldDB" id="A0A8K0EG43"/>
<feature type="domain" description="Gamma-butyrobetaine hydroxylase-like N-terminal" evidence="11">
    <location>
        <begin position="107"/>
        <end position="192"/>
    </location>
</feature>
<evidence type="ECO:0000259" key="10">
    <source>
        <dbReference type="Pfam" id="PF02668"/>
    </source>
</evidence>
<evidence type="ECO:0000313" key="12">
    <source>
        <dbReference type="EMBL" id="CAH1250330.1"/>
    </source>
</evidence>
<dbReference type="GO" id="GO:0046872">
    <property type="term" value="F:metal ion binding"/>
    <property type="evidence" value="ECO:0007669"/>
    <property type="project" value="UniProtKB-KW"/>
</dbReference>